<gene>
    <name evidence="1" type="ORF">DB32_002228</name>
</gene>
<name>A0A0F6SEF0_9BACT</name>
<accession>A0A0F6SEF0</accession>
<dbReference type="STRING" id="927083.DB32_002228"/>
<dbReference type="AlphaFoldDB" id="A0A0F6SEF0"/>
<dbReference type="Proteomes" id="UP000034883">
    <property type="component" value="Chromosome"/>
</dbReference>
<dbReference type="KEGG" id="samy:DB32_002228"/>
<organism evidence="1 2">
    <name type="scientific">Sandaracinus amylolyticus</name>
    <dbReference type="NCBI Taxonomy" id="927083"/>
    <lineage>
        <taxon>Bacteria</taxon>
        <taxon>Pseudomonadati</taxon>
        <taxon>Myxococcota</taxon>
        <taxon>Polyangia</taxon>
        <taxon>Polyangiales</taxon>
        <taxon>Sandaracinaceae</taxon>
        <taxon>Sandaracinus</taxon>
    </lineage>
</organism>
<reference evidence="1 2" key="1">
    <citation type="submission" date="2015-03" db="EMBL/GenBank/DDBJ databases">
        <title>Genome assembly of Sandaracinus amylolyticus DSM 53668.</title>
        <authorList>
            <person name="Sharma G."/>
            <person name="Subramanian S."/>
        </authorList>
    </citation>
    <scope>NUCLEOTIDE SEQUENCE [LARGE SCALE GENOMIC DNA]</scope>
    <source>
        <strain evidence="1 2">DSM 53668</strain>
    </source>
</reference>
<dbReference type="EMBL" id="CP011125">
    <property type="protein sequence ID" value="AKF05079.1"/>
    <property type="molecule type" value="Genomic_DNA"/>
</dbReference>
<evidence type="ECO:0000313" key="2">
    <source>
        <dbReference type="Proteomes" id="UP000034883"/>
    </source>
</evidence>
<keyword evidence="2" id="KW-1185">Reference proteome</keyword>
<protein>
    <submittedName>
        <fullName evidence="1">Uncharacterized protein</fullName>
    </submittedName>
</protein>
<proteinExistence type="predicted"/>
<evidence type="ECO:0000313" key="1">
    <source>
        <dbReference type="EMBL" id="AKF05079.1"/>
    </source>
</evidence>
<sequence length="52" mass="5392">MSTQIVLEITLASSETRERASDLAVARALFSALPLSSCRLGGSPRSAHCCAG</sequence>